<keyword evidence="9" id="KW-1015">Disulfide bond</keyword>
<protein>
    <recommendedName>
        <fullName evidence="12">Cupin type-1 domain-containing protein</fullName>
    </recommendedName>
</protein>
<dbReference type="InterPro" id="IPR006045">
    <property type="entry name" value="Cupin_1"/>
</dbReference>
<keyword evidence="8" id="KW-0708">Seed storage protein</keyword>
<organism evidence="13 14">
    <name type="scientific">Canavalia gladiata</name>
    <name type="common">Sword bean</name>
    <name type="synonym">Dolichos gladiatus</name>
    <dbReference type="NCBI Taxonomy" id="3824"/>
    <lineage>
        <taxon>Eukaryota</taxon>
        <taxon>Viridiplantae</taxon>
        <taxon>Streptophyta</taxon>
        <taxon>Embryophyta</taxon>
        <taxon>Tracheophyta</taxon>
        <taxon>Spermatophyta</taxon>
        <taxon>Magnoliopsida</taxon>
        <taxon>eudicotyledons</taxon>
        <taxon>Gunneridae</taxon>
        <taxon>Pentapetalae</taxon>
        <taxon>rosids</taxon>
        <taxon>fabids</taxon>
        <taxon>Fabales</taxon>
        <taxon>Fabaceae</taxon>
        <taxon>Papilionoideae</taxon>
        <taxon>50 kb inversion clade</taxon>
        <taxon>NPAAA clade</taxon>
        <taxon>indigoferoid/millettioid clade</taxon>
        <taxon>Phaseoleae</taxon>
        <taxon>Canavalia</taxon>
    </lineage>
</organism>
<dbReference type="Pfam" id="PF00190">
    <property type="entry name" value="Cupin_1"/>
    <property type="match status" value="2"/>
</dbReference>
<evidence type="ECO:0000256" key="5">
    <source>
        <dbReference type="ARBA" id="ARBA00022554"/>
    </source>
</evidence>
<dbReference type="FunFam" id="2.60.120.10:FF:000073">
    <property type="entry name" value="Glycinin G1"/>
    <property type="match status" value="1"/>
</dbReference>
<evidence type="ECO:0000256" key="8">
    <source>
        <dbReference type="ARBA" id="ARBA00023129"/>
    </source>
</evidence>
<feature type="compositionally biased region" description="Acidic residues" evidence="10">
    <location>
        <begin position="278"/>
        <end position="294"/>
    </location>
</feature>
<dbReference type="CDD" id="cd02242">
    <property type="entry name" value="cupin_11S_legumin_N"/>
    <property type="match status" value="1"/>
</dbReference>
<keyword evidence="5" id="KW-0926">Vacuole</keyword>
<dbReference type="InterPro" id="IPR050253">
    <property type="entry name" value="Seed_Storage-Functional"/>
</dbReference>
<comment type="caution">
    <text evidence="13">The sequence shown here is derived from an EMBL/GenBank/DDBJ whole genome shotgun (WGS) entry which is preliminary data.</text>
</comment>
<feature type="compositionally biased region" description="Basic and acidic residues" evidence="10">
    <location>
        <begin position="310"/>
        <end position="321"/>
    </location>
</feature>
<feature type="domain" description="Cupin type-1" evidence="12">
    <location>
        <begin position="40"/>
        <end position="231"/>
    </location>
</feature>
<evidence type="ECO:0000256" key="10">
    <source>
        <dbReference type="SAM" id="MobiDB-lite"/>
    </source>
</evidence>
<evidence type="ECO:0000256" key="7">
    <source>
        <dbReference type="ARBA" id="ARBA00022824"/>
    </source>
</evidence>
<dbReference type="GO" id="GO:0005783">
    <property type="term" value="C:endoplasmic reticulum"/>
    <property type="evidence" value="ECO:0007669"/>
    <property type="project" value="UniProtKB-SubCell"/>
</dbReference>
<dbReference type="Proteomes" id="UP001367508">
    <property type="component" value="Unassembled WGS sequence"/>
</dbReference>
<evidence type="ECO:0000256" key="1">
    <source>
        <dbReference type="ARBA" id="ARBA00004240"/>
    </source>
</evidence>
<gene>
    <name evidence="13" type="ORF">VNO77_16382</name>
</gene>
<dbReference type="GO" id="GO:0000326">
    <property type="term" value="C:protein storage vacuole"/>
    <property type="evidence" value="ECO:0007669"/>
    <property type="project" value="UniProtKB-SubCell"/>
</dbReference>
<feature type="region of interest" description="Disordered" evidence="10">
    <location>
        <begin position="255"/>
        <end position="370"/>
    </location>
</feature>
<dbReference type="PANTHER" id="PTHR31189:SF63">
    <property type="entry name" value="GLYCININ G5"/>
    <property type="match status" value="1"/>
</dbReference>
<keyword evidence="11" id="KW-0732">Signal</keyword>
<evidence type="ECO:0000256" key="9">
    <source>
        <dbReference type="ARBA" id="ARBA00023157"/>
    </source>
</evidence>
<comment type="subunit">
    <text evidence="4">Hexamer; each subunit is composed of an acidic and a basic chain derived from a single precursor and linked by a disulfide bond.</text>
</comment>
<feature type="compositionally biased region" description="Basic and acidic residues" evidence="10">
    <location>
        <begin position="260"/>
        <end position="277"/>
    </location>
</feature>
<dbReference type="Gene3D" id="2.60.120.10">
    <property type="entry name" value="Jelly Rolls"/>
    <property type="match status" value="2"/>
</dbReference>
<dbReference type="PANTHER" id="PTHR31189">
    <property type="entry name" value="OS03G0336100 PROTEIN-RELATED"/>
    <property type="match status" value="1"/>
</dbReference>
<evidence type="ECO:0000256" key="3">
    <source>
        <dbReference type="ARBA" id="ARBA00007178"/>
    </source>
</evidence>
<keyword evidence="6" id="KW-0758">Storage protein</keyword>
<feature type="compositionally biased region" description="Acidic residues" evidence="10">
    <location>
        <begin position="345"/>
        <end position="357"/>
    </location>
</feature>
<sequence>MLFAMSNPFTLFLSLCLLLFTSNCLASFQSLRRCQLDKINVLTEPDHRVEAEGGVVETWNSFKHRDLSCVGFTLAKRTLYPNGLHLPSYSPYPQLMLIVQGRGAIGIAIPGCADTYEEPQEQDRGKQPQDSHQKIRHVIEGDIVLIPPGVPYWSFNYANERFVALSLLDTSSNLNQLDETPRVFYVAGKPDTEHPESVKRGEEDEEGRSVVSGFRKHLIAQSLSTDEETAEQLQSQDDERKQIIKVRKGLSVITPTWEPKQTRERKEKSKSKCKEKSEETEEEKEEGEVEEEDEPGYHRTRKWKRKETRPKHGGEHKGEKEVEVEEEEEEWGEKGKKGKGTEKEKEEEEEVEVEEEHWEEKGKKEKARKEKRVKNGNALEETLCSAKLHENIANPSRADFYNPRAGRITELNSVHIPALRIFGLSAQYVVLYKEGIHSPHWNLNSNSVMSVTRGRGTVTVVNCQGKTVFDGELKRGQMLVVPQNMMVSQEAGREGFEYVVFKTNDTPVTGHLKDFFRAIPAEVLSNAYGLRHSQVTQVKYNGNWGPLVNPHSTPRSPAK</sequence>
<keyword evidence="14" id="KW-1185">Reference proteome</keyword>
<evidence type="ECO:0000256" key="6">
    <source>
        <dbReference type="ARBA" id="ARBA00022761"/>
    </source>
</evidence>
<evidence type="ECO:0000256" key="4">
    <source>
        <dbReference type="ARBA" id="ARBA00011818"/>
    </source>
</evidence>
<dbReference type="InterPro" id="IPR006044">
    <property type="entry name" value="11S_seedstore_pln"/>
</dbReference>
<evidence type="ECO:0000313" key="13">
    <source>
        <dbReference type="EMBL" id="KAK7345771.1"/>
    </source>
</evidence>
<feature type="chain" id="PRO_5043035304" description="Cupin type-1 domain-containing protein" evidence="11">
    <location>
        <begin position="27"/>
        <end position="559"/>
    </location>
</feature>
<dbReference type="SMART" id="SM00835">
    <property type="entry name" value="Cupin_1"/>
    <property type="match status" value="2"/>
</dbReference>
<accession>A0AAN9QT17</accession>
<dbReference type="CDD" id="cd02243">
    <property type="entry name" value="cupin_11S_legumin_C"/>
    <property type="match status" value="1"/>
</dbReference>
<comment type="similarity">
    <text evidence="3">Belongs to the 11S seed storage protein (globulins) family.</text>
</comment>
<evidence type="ECO:0000256" key="11">
    <source>
        <dbReference type="SAM" id="SignalP"/>
    </source>
</evidence>
<comment type="subcellular location">
    <subcellularLocation>
        <location evidence="1">Endoplasmic reticulum</location>
    </subcellularLocation>
    <subcellularLocation>
        <location evidence="2">Protein storage vacuole</location>
    </subcellularLocation>
</comment>
<feature type="signal peptide" evidence="11">
    <location>
        <begin position="1"/>
        <end position="26"/>
    </location>
</feature>
<proteinExistence type="inferred from homology"/>
<evidence type="ECO:0000256" key="2">
    <source>
        <dbReference type="ARBA" id="ARBA00004558"/>
    </source>
</evidence>
<evidence type="ECO:0000259" key="12">
    <source>
        <dbReference type="SMART" id="SM00835"/>
    </source>
</evidence>
<dbReference type="GO" id="GO:0045735">
    <property type="term" value="F:nutrient reservoir activity"/>
    <property type="evidence" value="ECO:0007669"/>
    <property type="project" value="UniProtKB-KW"/>
</dbReference>
<dbReference type="EMBL" id="JAYMYQ010000003">
    <property type="protein sequence ID" value="KAK7345771.1"/>
    <property type="molecule type" value="Genomic_DNA"/>
</dbReference>
<dbReference type="PRINTS" id="PR00439">
    <property type="entry name" value="11SGLOBULIN"/>
</dbReference>
<dbReference type="SUPFAM" id="SSF51182">
    <property type="entry name" value="RmlC-like cupins"/>
    <property type="match status" value="1"/>
</dbReference>
<name>A0AAN9QT17_CANGL</name>
<dbReference type="AlphaFoldDB" id="A0AAN9QT17"/>
<feature type="domain" description="Cupin type-1" evidence="12">
    <location>
        <begin position="390"/>
        <end position="536"/>
    </location>
</feature>
<feature type="compositionally biased region" description="Acidic residues" evidence="10">
    <location>
        <begin position="322"/>
        <end position="331"/>
    </location>
</feature>
<evidence type="ECO:0000313" key="14">
    <source>
        <dbReference type="Proteomes" id="UP001367508"/>
    </source>
</evidence>
<feature type="compositionally biased region" description="Basic residues" evidence="10">
    <location>
        <begin position="298"/>
        <end position="309"/>
    </location>
</feature>
<keyword evidence="7" id="KW-0256">Endoplasmic reticulum</keyword>
<dbReference type="InterPro" id="IPR014710">
    <property type="entry name" value="RmlC-like_jellyroll"/>
</dbReference>
<reference evidence="13 14" key="1">
    <citation type="submission" date="2024-01" db="EMBL/GenBank/DDBJ databases">
        <title>The genomes of 5 underutilized Papilionoideae crops provide insights into root nodulation and disease resistanc.</title>
        <authorList>
            <person name="Jiang F."/>
        </authorList>
    </citation>
    <scope>NUCLEOTIDE SEQUENCE [LARGE SCALE GENOMIC DNA]</scope>
    <source>
        <strain evidence="13">LVBAO_FW01</strain>
        <tissue evidence="13">Leaves</tissue>
    </source>
</reference>
<dbReference type="InterPro" id="IPR011051">
    <property type="entry name" value="RmlC_Cupin_sf"/>
</dbReference>
<feature type="compositionally biased region" description="Basic and acidic residues" evidence="10">
    <location>
        <begin position="190"/>
        <end position="202"/>
    </location>
</feature>
<feature type="region of interest" description="Disordered" evidence="10">
    <location>
        <begin position="188"/>
        <end position="210"/>
    </location>
</feature>
<feature type="compositionally biased region" description="Basic and acidic residues" evidence="10">
    <location>
        <begin position="332"/>
        <end position="344"/>
    </location>
</feature>